<feature type="region of interest" description="Disordered" evidence="5">
    <location>
        <begin position="1"/>
        <end position="23"/>
    </location>
</feature>
<dbReference type="PRINTS" id="PR01434">
    <property type="entry name" value="NADHDHGNASE5"/>
</dbReference>
<dbReference type="GO" id="GO:0008137">
    <property type="term" value="F:NADH dehydrogenase (ubiquinone) activity"/>
    <property type="evidence" value="ECO:0007669"/>
    <property type="project" value="InterPro"/>
</dbReference>
<evidence type="ECO:0000256" key="5">
    <source>
        <dbReference type="SAM" id="MobiDB-lite"/>
    </source>
</evidence>
<evidence type="ECO:0000259" key="7">
    <source>
        <dbReference type="Pfam" id="PF00361"/>
    </source>
</evidence>
<evidence type="ECO:0000256" key="4">
    <source>
        <dbReference type="ARBA" id="ARBA00023136"/>
    </source>
</evidence>
<dbReference type="PANTHER" id="PTHR42829">
    <property type="entry name" value="NADH-UBIQUINONE OXIDOREDUCTASE CHAIN 5"/>
    <property type="match status" value="1"/>
</dbReference>
<feature type="transmembrane region" description="Helical" evidence="6">
    <location>
        <begin position="300"/>
        <end position="323"/>
    </location>
</feature>
<organism evidence="9 10">
    <name type="scientific">Halorientalis persicus</name>
    <dbReference type="NCBI Taxonomy" id="1367881"/>
    <lineage>
        <taxon>Archaea</taxon>
        <taxon>Methanobacteriati</taxon>
        <taxon>Methanobacteriota</taxon>
        <taxon>Stenosarchaea group</taxon>
        <taxon>Halobacteria</taxon>
        <taxon>Halobacteriales</taxon>
        <taxon>Haloarculaceae</taxon>
        <taxon>Halorientalis</taxon>
    </lineage>
</organism>
<name>A0A1H8H9G0_9EURY</name>
<gene>
    <name evidence="9" type="ORF">SAMN05216388_1003318</name>
</gene>
<keyword evidence="2 6" id="KW-0812">Transmembrane</keyword>
<keyword evidence="3 6" id="KW-1133">Transmembrane helix</keyword>
<dbReference type="GO" id="GO:0003954">
    <property type="term" value="F:NADH dehydrogenase activity"/>
    <property type="evidence" value="ECO:0007669"/>
    <property type="project" value="TreeGrafter"/>
</dbReference>
<protein>
    <submittedName>
        <fullName evidence="9">NAD(P)H-quinone oxidoreductase subunit 5</fullName>
    </submittedName>
</protein>
<feature type="transmembrane region" description="Helical" evidence="6">
    <location>
        <begin position="259"/>
        <end position="279"/>
    </location>
</feature>
<keyword evidence="4 6" id="KW-0472">Membrane</keyword>
<dbReference type="GO" id="GO:0042773">
    <property type="term" value="P:ATP synthesis coupled electron transport"/>
    <property type="evidence" value="ECO:0007669"/>
    <property type="project" value="InterPro"/>
</dbReference>
<evidence type="ECO:0000313" key="10">
    <source>
        <dbReference type="Proteomes" id="UP000198775"/>
    </source>
</evidence>
<dbReference type="AlphaFoldDB" id="A0A1H8H9G0"/>
<evidence type="ECO:0000256" key="3">
    <source>
        <dbReference type="ARBA" id="ARBA00022989"/>
    </source>
</evidence>
<dbReference type="Pfam" id="PF00361">
    <property type="entry name" value="Proton_antipo_M"/>
    <property type="match status" value="1"/>
</dbReference>
<evidence type="ECO:0000313" key="9">
    <source>
        <dbReference type="EMBL" id="SEN52639.1"/>
    </source>
</evidence>
<dbReference type="Proteomes" id="UP000198775">
    <property type="component" value="Unassembled WGS sequence"/>
</dbReference>
<comment type="subcellular location">
    <subcellularLocation>
        <location evidence="1">Membrane</location>
        <topology evidence="1">Multi-pass membrane protein</topology>
    </subcellularLocation>
</comment>
<feature type="transmembrane region" description="Helical" evidence="6">
    <location>
        <begin position="198"/>
        <end position="222"/>
    </location>
</feature>
<accession>A0A1H8H9G0</accession>
<evidence type="ECO:0000256" key="2">
    <source>
        <dbReference type="ARBA" id="ARBA00022692"/>
    </source>
</evidence>
<evidence type="ECO:0000259" key="8">
    <source>
        <dbReference type="Pfam" id="PF00662"/>
    </source>
</evidence>
<dbReference type="Pfam" id="PF00662">
    <property type="entry name" value="Proton_antipo_N"/>
    <property type="match status" value="1"/>
</dbReference>
<feature type="transmembrane region" description="Helical" evidence="6">
    <location>
        <begin position="102"/>
        <end position="119"/>
    </location>
</feature>
<evidence type="ECO:0000256" key="6">
    <source>
        <dbReference type="SAM" id="Phobius"/>
    </source>
</evidence>
<dbReference type="PANTHER" id="PTHR42829:SF1">
    <property type="entry name" value="INORGANIC CARBON TRANSPORTER SUBUNIT DABB-RELATED"/>
    <property type="match status" value="1"/>
</dbReference>
<feature type="transmembrane region" description="Helical" evidence="6">
    <location>
        <begin position="447"/>
        <end position="465"/>
    </location>
</feature>
<feature type="transmembrane region" description="Helical" evidence="6">
    <location>
        <begin position="125"/>
        <end position="147"/>
    </location>
</feature>
<feature type="transmembrane region" description="Helical" evidence="6">
    <location>
        <begin position="61"/>
        <end position="81"/>
    </location>
</feature>
<feature type="transmembrane region" description="Helical" evidence="6">
    <location>
        <begin position="234"/>
        <end position="253"/>
    </location>
</feature>
<keyword evidence="10" id="KW-1185">Reference proteome</keyword>
<feature type="transmembrane region" description="Helical" evidence="6">
    <location>
        <begin position="411"/>
        <end position="435"/>
    </location>
</feature>
<proteinExistence type="predicted"/>
<dbReference type="InterPro" id="IPR001516">
    <property type="entry name" value="Proton_antipo_N"/>
</dbReference>
<dbReference type="GO" id="GO:0015990">
    <property type="term" value="P:electron transport coupled proton transport"/>
    <property type="evidence" value="ECO:0007669"/>
    <property type="project" value="TreeGrafter"/>
</dbReference>
<dbReference type="GO" id="GO:0016020">
    <property type="term" value="C:membrane"/>
    <property type="evidence" value="ECO:0007669"/>
    <property type="project" value="UniProtKB-SubCell"/>
</dbReference>
<dbReference type="EMBL" id="FOCX01000003">
    <property type="protein sequence ID" value="SEN52639.1"/>
    <property type="molecule type" value="Genomic_DNA"/>
</dbReference>
<feature type="domain" description="NADH-Ubiquinone oxidoreductase (complex I) chain 5 N-terminal" evidence="8">
    <location>
        <begin position="66"/>
        <end position="103"/>
    </location>
</feature>
<feature type="domain" description="NADH:quinone oxidoreductase/Mrp antiporter transmembrane" evidence="7">
    <location>
        <begin position="119"/>
        <end position="335"/>
    </location>
</feature>
<feature type="transmembrane region" description="Helical" evidence="6">
    <location>
        <begin position="159"/>
        <end position="178"/>
    </location>
</feature>
<dbReference type="InterPro" id="IPR001750">
    <property type="entry name" value="ND/Mrp_TM"/>
</dbReference>
<dbReference type="InterPro" id="IPR003945">
    <property type="entry name" value="NU5C-like"/>
</dbReference>
<sequence>MPLTEQTMTEQTGPKTVGQLPNTSTSTPLAPAVFTRLVWTLFVASLGALVARQLTGGHWEIPGLAAVDGLTVLLWVVVTFFSGIVHSYSRRYMAGSEHITRFFTRLFAFTISVMVLVAADHVALFGAAWLAMGLVMADLIGTVRGWPQARAAAALARRYFLASSLFLGAALATLAWATGATTISGILTAVGTVPDATLLVAAGLLLLAAMVQSALVPFHSWLLSSMTAPTPASALMHAGFVNAGGILLLRFAPVVTADATFMLLVVVAGATSALLGKLLKAVQTDVKRKLGCSTTGQMGFMIAQAGLGFFGAAIAHLILHGFYKAYLFLSAGEQVEHTSPATSEPGTVTLVGGAVTVLTAVAGGALFALLTGKGTHFDSGLLLTGLISLTTLHATWTAVRHTDVPAAIRYGVVPLVFLPAIAVYAGVYTAVSAVLAGVPLVTAPAELTLVHGLVAVAFLAAYVAIETGLYQRSRRLYVALVNASQPSTGTLLTATEEYNEY</sequence>
<evidence type="ECO:0000256" key="1">
    <source>
        <dbReference type="ARBA" id="ARBA00004141"/>
    </source>
</evidence>
<feature type="transmembrane region" description="Helical" evidence="6">
    <location>
        <begin position="348"/>
        <end position="369"/>
    </location>
</feature>
<reference evidence="10" key="1">
    <citation type="submission" date="2016-10" db="EMBL/GenBank/DDBJ databases">
        <authorList>
            <person name="Varghese N."/>
            <person name="Submissions S."/>
        </authorList>
    </citation>
    <scope>NUCLEOTIDE SEQUENCE [LARGE SCALE GENOMIC DNA]</scope>
    <source>
        <strain evidence="10">IBRC-M 10043</strain>
    </source>
</reference>
<feature type="transmembrane region" description="Helical" evidence="6">
    <location>
        <begin position="37"/>
        <end position="55"/>
    </location>
</feature>